<protein>
    <submittedName>
        <fullName evidence="1">Uncharacterized protein</fullName>
    </submittedName>
</protein>
<evidence type="ECO:0000313" key="1">
    <source>
        <dbReference type="EMBL" id="SVA70536.1"/>
    </source>
</evidence>
<dbReference type="EMBL" id="UINC01017062">
    <property type="protein sequence ID" value="SVA70536.1"/>
    <property type="molecule type" value="Genomic_DNA"/>
</dbReference>
<dbReference type="AlphaFoldDB" id="A0A381Y0C5"/>
<proteinExistence type="predicted"/>
<gene>
    <name evidence="1" type="ORF">METZ01_LOCUS123390</name>
</gene>
<accession>A0A381Y0C5</accession>
<name>A0A381Y0C5_9ZZZZ</name>
<organism evidence="1">
    <name type="scientific">marine metagenome</name>
    <dbReference type="NCBI Taxonomy" id="408172"/>
    <lineage>
        <taxon>unclassified sequences</taxon>
        <taxon>metagenomes</taxon>
        <taxon>ecological metagenomes</taxon>
    </lineage>
</organism>
<sequence>MLLFLINPKNGEINLTIAIFLSLPIFNMLGDHGVSKLSILGETWGQIPEKAQNVH</sequence>
<reference evidence="1" key="1">
    <citation type="submission" date="2018-05" db="EMBL/GenBank/DDBJ databases">
        <authorList>
            <person name="Lanie J.A."/>
            <person name="Ng W.-L."/>
            <person name="Kazmierczak K.M."/>
            <person name="Andrzejewski T.M."/>
            <person name="Davidsen T.M."/>
            <person name="Wayne K.J."/>
            <person name="Tettelin H."/>
            <person name="Glass J.I."/>
            <person name="Rusch D."/>
            <person name="Podicherti R."/>
            <person name="Tsui H.-C.T."/>
            <person name="Winkler M.E."/>
        </authorList>
    </citation>
    <scope>NUCLEOTIDE SEQUENCE</scope>
</reference>